<name>A0A8S3W9L4_PARAO</name>
<accession>A0A8S3W9L4</accession>
<protein>
    <submittedName>
        <fullName evidence="1">(apollo) hypothetical protein</fullName>
    </submittedName>
</protein>
<dbReference type="Proteomes" id="UP000691718">
    <property type="component" value="Unassembled WGS sequence"/>
</dbReference>
<organism evidence="1 2">
    <name type="scientific">Parnassius apollo</name>
    <name type="common">Apollo butterfly</name>
    <name type="synonym">Papilio apollo</name>
    <dbReference type="NCBI Taxonomy" id="110799"/>
    <lineage>
        <taxon>Eukaryota</taxon>
        <taxon>Metazoa</taxon>
        <taxon>Ecdysozoa</taxon>
        <taxon>Arthropoda</taxon>
        <taxon>Hexapoda</taxon>
        <taxon>Insecta</taxon>
        <taxon>Pterygota</taxon>
        <taxon>Neoptera</taxon>
        <taxon>Endopterygota</taxon>
        <taxon>Lepidoptera</taxon>
        <taxon>Glossata</taxon>
        <taxon>Ditrysia</taxon>
        <taxon>Papilionoidea</taxon>
        <taxon>Papilionidae</taxon>
        <taxon>Parnassiinae</taxon>
        <taxon>Parnassini</taxon>
        <taxon>Parnassius</taxon>
        <taxon>Parnassius</taxon>
    </lineage>
</organism>
<keyword evidence="2" id="KW-1185">Reference proteome</keyword>
<comment type="caution">
    <text evidence="1">The sequence shown here is derived from an EMBL/GenBank/DDBJ whole genome shotgun (WGS) entry which is preliminary data.</text>
</comment>
<dbReference type="EMBL" id="CAJQZP010000220">
    <property type="protein sequence ID" value="CAG4948828.1"/>
    <property type="molecule type" value="Genomic_DNA"/>
</dbReference>
<evidence type="ECO:0000313" key="2">
    <source>
        <dbReference type="Proteomes" id="UP000691718"/>
    </source>
</evidence>
<dbReference type="AlphaFoldDB" id="A0A8S3W9L4"/>
<reference evidence="1" key="1">
    <citation type="submission" date="2021-04" db="EMBL/GenBank/DDBJ databases">
        <authorList>
            <person name="Tunstrom K."/>
        </authorList>
    </citation>
    <scope>NUCLEOTIDE SEQUENCE</scope>
</reference>
<sequence>MRRESIEIRRVVCRVERKKNMVLRPEWENMDEFKGWLKSASGDSSKAFCTYCSTEILAKLFDIKKHAQTKKHEQKVEFKTGNKEIPFKVVPKEHLFRPCDESEGALTLFIAEHCSILSVDHLGELCKMCFKDSKATQELKLHRTKCTEIMKNVADVSLSQGALR</sequence>
<proteinExistence type="predicted"/>
<gene>
    <name evidence="1" type="ORF">PAPOLLO_LOCUS3864</name>
</gene>
<evidence type="ECO:0000313" key="1">
    <source>
        <dbReference type="EMBL" id="CAG4948828.1"/>
    </source>
</evidence>
<dbReference type="OrthoDB" id="10023262at2759"/>